<keyword evidence="2" id="KW-1185">Reference proteome</keyword>
<accession>A0A9P9EUK4</accession>
<reference evidence="1" key="1">
    <citation type="journal article" date="2021" name="Nat. Commun.">
        <title>Genetic determinants of endophytism in the Arabidopsis root mycobiome.</title>
        <authorList>
            <person name="Mesny F."/>
            <person name="Miyauchi S."/>
            <person name="Thiergart T."/>
            <person name="Pickel B."/>
            <person name="Atanasova L."/>
            <person name="Karlsson M."/>
            <person name="Huettel B."/>
            <person name="Barry K.W."/>
            <person name="Haridas S."/>
            <person name="Chen C."/>
            <person name="Bauer D."/>
            <person name="Andreopoulos W."/>
            <person name="Pangilinan J."/>
            <person name="LaButti K."/>
            <person name="Riley R."/>
            <person name="Lipzen A."/>
            <person name="Clum A."/>
            <person name="Drula E."/>
            <person name="Henrissat B."/>
            <person name="Kohler A."/>
            <person name="Grigoriev I.V."/>
            <person name="Martin F.M."/>
            <person name="Hacquard S."/>
        </authorList>
    </citation>
    <scope>NUCLEOTIDE SEQUENCE</scope>
    <source>
        <strain evidence="1">MPI-CAGE-AT-0021</strain>
    </source>
</reference>
<dbReference type="Proteomes" id="UP000717696">
    <property type="component" value="Unassembled WGS sequence"/>
</dbReference>
<name>A0A9P9EUK4_9HYPO</name>
<gene>
    <name evidence="1" type="ORF">B0J13DRAFT_525560</name>
</gene>
<dbReference type="OrthoDB" id="10000533at2759"/>
<dbReference type="Gene3D" id="3.40.50.720">
    <property type="entry name" value="NAD(P)-binding Rossmann-like Domain"/>
    <property type="match status" value="1"/>
</dbReference>
<dbReference type="SUPFAM" id="SSF51735">
    <property type="entry name" value="NAD(P)-binding Rossmann-fold domains"/>
    <property type="match status" value="1"/>
</dbReference>
<evidence type="ECO:0008006" key="3">
    <source>
        <dbReference type="Google" id="ProtNLM"/>
    </source>
</evidence>
<protein>
    <recommendedName>
        <fullName evidence="3">NmrA-like domain-containing protein</fullName>
    </recommendedName>
</protein>
<evidence type="ECO:0000313" key="2">
    <source>
        <dbReference type="Proteomes" id="UP000717696"/>
    </source>
</evidence>
<organism evidence="1 2">
    <name type="scientific">Dactylonectria estremocensis</name>
    <dbReference type="NCBI Taxonomy" id="1079267"/>
    <lineage>
        <taxon>Eukaryota</taxon>
        <taxon>Fungi</taxon>
        <taxon>Dikarya</taxon>
        <taxon>Ascomycota</taxon>
        <taxon>Pezizomycotina</taxon>
        <taxon>Sordariomycetes</taxon>
        <taxon>Hypocreomycetidae</taxon>
        <taxon>Hypocreales</taxon>
        <taxon>Nectriaceae</taxon>
        <taxon>Dactylonectria</taxon>
    </lineage>
</organism>
<evidence type="ECO:0000313" key="1">
    <source>
        <dbReference type="EMBL" id="KAH7144169.1"/>
    </source>
</evidence>
<proteinExistence type="predicted"/>
<comment type="caution">
    <text evidence="1">The sequence shown here is derived from an EMBL/GenBank/DDBJ whole genome shotgun (WGS) entry which is preliminary data.</text>
</comment>
<dbReference type="EMBL" id="JAGMUU010000010">
    <property type="protein sequence ID" value="KAH7144169.1"/>
    <property type="molecule type" value="Genomic_DNA"/>
</dbReference>
<sequence length="103" mass="11367">MAHNMAAIPGLGKAPVAFTHTFDLAKYVSAALDFEEWEPKYYVIGGKVTWIEFVKLVEAVKGFGLFFDDGTFDLKLEGALNEKCLEITPLKIKEALEAAAEKV</sequence>
<dbReference type="InterPro" id="IPR036291">
    <property type="entry name" value="NAD(P)-bd_dom_sf"/>
</dbReference>
<dbReference type="AlphaFoldDB" id="A0A9P9EUK4"/>